<organism evidence="1 2">
    <name type="scientific">Daphnia magna</name>
    <dbReference type="NCBI Taxonomy" id="35525"/>
    <lineage>
        <taxon>Eukaryota</taxon>
        <taxon>Metazoa</taxon>
        <taxon>Ecdysozoa</taxon>
        <taxon>Arthropoda</taxon>
        <taxon>Crustacea</taxon>
        <taxon>Branchiopoda</taxon>
        <taxon>Diplostraca</taxon>
        <taxon>Cladocera</taxon>
        <taxon>Anomopoda</taxon>
        <taxon>Daphniidae</taxon>
        <taxon>Daphnia</taxon>
    </lineage>
</organism>
<name>A0A164R968_9CRUS</name>
<gene>
    <name evidence="1" type="ORF">APZ42_027552</name>
</gene>
<dbReference type="EMBL" id="LRGB01002199">
    <property type="protein sequence ID" value="KZS08445.1"/>
    <property type="molecule type" value="Genomic_DNA"/>
</dbReference>
<evidence type="ECO:0000313" key="2">
    <source>
        <dbReference type="Proteomes" id="UP000076858"/>
    </source>
</evidence>
<sequence length="85" mass="9935">MDQCLKATANALERSVICPTEKKKRKGREIYIFQTAVFYDRKENIQKTLLVHDNRELADIVREFEKKKKIENFKCFSFDGCDGSG</sequence>
<accession>A0A164R968</accession>
<evidence type="ECO:0000313" key="1">
    <source>
        <dbReference type="EMBL" id="KZS08445.1"/>
    </source>
</evidence>
<dbReference type="Proteomes" id="UP000076858">
    <property type="component" value="Unassembled WGS sequence"/>
</dbReference>
<proteinExistence type="predicted"/>
<dbReference type="AlphaFoldDB" id="A0A164R968"/>
<reference evidence="1 2" key="1">
    <citation type="submission" date="2016-03" db="EMBL/GenBank/DDBJ databases">
        <title>EvidentialGene: Evidence-directed Construction of Genes on Genomes.</title>
        <authorList>
            <person name="Gilbert D.G."/>
            <person name="Choi J.-H."/>
            <person name="Mockaitis K."/>
            <person name="Colbourne J."/>
            <person name="Pfrender M."/>
        </authorList>
    </citation>
    <scope>NUCLEOTIDE SEQUENCE [LARGE SCALE GENOMIC DNA]</scope>
    <source>
        <strain evidence="1 2">Xinb3</strain>
        <tissue evidence="1">Complete organism</tissue>
    </source>
</reference>
<keyword evidence="2" id="KW-1185">Reference proteome</keyword>
<comment type="caution">
    <text evidence="1">The sequence shown here is derived from an EMBL/GenBank/DDBJ whole genome shotgun (WGS) entry which is preliminary data.</text>
</comment>
<protein>
    <submittedName>
        <fullName evidence="1">Uncharacterized protein</fullName>
    </submittedName>
</protein>